<dbReference type="CDD" id="cd00397">
    <property type="entry name" value="DNA_BRE_C"/>
    <property type="match status" value="1"/>
</dbReference>
<dbReference type="Proteomes" id="UP001597483">
    <property type="component" value="Unassembled WGS sequence"/>
</dbReference>
<evidence type="ECO:0000256" key="3">
    <source>
        <dbReference type="ARBA" id="ARBA00023172"/>
    </source>
</evidence>
<protein>
    <submittedName>
        <fullName evidence="5">Tyrosine-type recombinase/integrase</fullName>
    </submittedName>
</protein>
<dbReference type="PANTHER" id="PTHR30349">
    <property type="entry name" value="PHAGE INTEGRASE-RELATED"/>
    <property type="match status" value="1"/>
</dbReference>
<dbReference type="InterPro" id="IPR011010">
    <property type="entry name" value="DNA_brk_join_enz"/>
</dbReference>
<dbReference type="InterPro" id="IPR013762">
    <property type="entry name" value="Integrase-like_cat_sf"/>
</dbReference>
<accession>A0ABW5HN77</accession>
<dbReference type="PANTHER" id="PTHR30349:SF41">
    <property type="entry name" value="INTEGRASE_RECOMBINASE PROTEIN MJ0367-RELATED"/>
    <property type="match status" value="1"/>
</dbReference>
<comment type="similarity">
    <text evidence="1">Belongs to the 'phage' integrase family.</text>
</comment>
<reference evidence="6" key="1">
    <citation type="journal article" date="2019" name="Int. J. Syst. Evol. Microbiol.">
        <title>The Global Catalogue of Microorganisms (GCM) 10K type strain sequencing project: providing services to taxonomists for standard genome sequencing and annotation.</title>
        <authorList>
            <consortium name="The Broad Institute Genomics Platform"/>
            <consortium name="The Broad Institute Genome Sequencing Center for Infectious Disease"/>
            <person name="Wu L."/>
            <person name="Ma J."/>
        </authorList>
    </citation>
    <scope>NUCLEOTIDE SEQUENCE [LARGE SCALE GENOMIC DNA]</scope>
    <source>
        <strain evidence="6">CGMCC 4.7641</strain>
    </source>
</reference>
<proteinExistence type="inferred from homology"/>
<dbReference type="EMBL" id="JBHUKS010000041">
    <property type="protein sequence ID" value="MFD2474738.1"/>
    <property type="molecule type" value="Genomic_DNA"/>
</dbReference>
<feature type="domain" description="Tyr recombinase" evidence="4">
    <location>
        <begin position="143"/>
        <end position="329"/>
    </location>
</feature>
<keyword evidence="3" id="KW-0233">DNA recombination</keyword>
<evidence type="ECO:0000313" key="6">
    <source>
        <dbReference type="Proteomes" id="UP001597483"/>
    </source>
</evidence>
<evidence type="ECO:0000313" key="5">
    <source>
        <dbReference type="EMBL" id="MFD2474738.1"/>
    </source>
</evidence>
<gene>
    <name evidence="5" type="ORF">ACFSVL_45520</name>
</gene>
<evidence type="ECO:0000256" key="1">
    <source>
        <dbReference type="ARBA" id="ARBA00008857"/>
    </source>
</evidence>
<evidence type="ECO:0000259" key="4">
    <source>
        <dbReference type="PROSITE" id="PS51898"/>
    </source>
</evidence>
<dbReference type="PROSITE" id="PS51898">
    <property type="entry name" value="TYR_RECOMBINASE"/>
    <property type="match status" value="1"/>
</dbReference>
<dbReference type="InterPro" id="IPR002104">
    <property type="entry name" value="Integrase_catalytic"/>
</dbReference>
<dbReference type="Pfam" id="PF00589">
    <property type="entry name" value="Phage_integrase"/>
    <property type="match status" value="1"/>
</dbReference>
<organism evidence="5 6">
    <name type="scientific">Amycolatopsis silviterrae</name>
    <dbReference type="NCBI Taxonomy" id="1656914"/>
    <lineage>
        <taxon>Bacteria</taxon>
        <taxon>Bacillati</taxon>
        <taxon>Actinomycetota</taxon>
        <taxon>Actinomycetes</taxon>
        <taxon>Pseudonocardiales</taxon>
        <taxon>Pseudonocardiaceae</taxon>
        <taxon>Amycolatopsis</taxon>
    </lineage>
</organism>
<dbReference type="Gene3D" id="1.10.443.10">
    <property type="entry name" value="Intergrase catalytic core"/>
    <property type="match status" value="1"/>
</dbReference>
<comment type="caution">
    <text evidence="5">The sequence shown here is derived from an EMBL/GenBank/DDBJ whole genome shotgun (WGS) entry which is preliminary data.</text>
</comment>
<name>A0ABW5HN77_9PSEU</name>
<evidence type="ECO:0000256" key="2">
    <source>
        <dbReference type="ARBA" id="ARBA00023125"/>
    </source>
</evidence>
<keyword evidence="6" id="KW-1185">Reference proteome</keyword>
<dbReference type="SUPFAM" id="SSF56349">
    <property type="entry name" value="DNA breaking-rejoining enzymes"/>
    <property type="match status" value="1"/>
</dbReference>
<dbReference type="RefSeq" id="WP_378314231.1">
    <property type="nucleotide sequence ID" value="NZ_JBHUKS010000041.1"/>
</dbReference>
<sequence length="357" mass="39286">MTADAALAAAHLVMDKLGVSAEQLLSSTTTSPCPGPTFADYIPRVARAVTPGARRTYQPYWNILLDVWPDRPIAEPTPTEFLHLAGHVKAEAQVRRNSRGGTSAAEHFIAAARCLYRHAELDRLITHPDNPAAHIAKPRRHPSPRRALTNTELHAINSAAATGGTDPHLDSLLLRLHTETACRRGGALALTEPCLDPHQYLVLLKEKGETTRWQPVSPTLMHALLDHASHRPAETPDTPLLRYRNGKPITRRRYDSLWNRIGRVEPWIARHGITTHWLRHTTLTWVERNFGYATAQAYAGHSTQTSPAHATSTATYVKATIHDVATALAALTGEPHPLARDSDAFPLGTHESDRLAA</sequence>
<dbReference type="InterPro" id="IPR050090">
    <property type="entry name" value="Tyrosine_recombinase_XerCD"/>
</dbReference>
<keyword evidence="2" id="KW-0238">DNA-binding</keyword>